<dbReference type="SUPFAM" id="SSF56300">
    <property type="entry name" value="Metallo-dependent phosphatases"/>
    <property type="match status" value="1"/>
</dbReference>
<accession>A0A1M5INU6</accession>
<dbReference type="AlphaFoldDB" id="A0A1M5INU6"/>
<dbReference type="Proteomes" id="UP000189796">
    <property type="component" value="Chromosome I"/>
</dbReference>
<dbReference type="EMBL" id="LT670817">
    <property type="protein sequence ID" value="SHG29957.1"/>
    <property type="molecule type" value="Genomic_DNA"/>
</dbReference>
<dbReference type="PRINTS" id="PR00114">
    <property type="entry name" value="STPHPHTASE"/>
</dbReference>
<dbReference type="InterPro" id="IPR029052">
    <property type="entry name" value="Metallo-depent_PP-like"/>
</dbReference>
<dbReference type="GO" id="GO:0110154">
    <property type="term" value="P:RNA decapping"/>
    <property type="evidence" value="ECO:0007669"/>
    <property type="project" value="TreeGrafter"/>
</dbReference>
<sequence length="242" mass="27328">MPAGLRVYAIGDIHGRLDLLNQLLALIDADMEQFPATRPVYVFLGDYIDRGHWSRETIERLIEHAAEHESVFLKGNHELIAISCLSDGTKIDQWLRLGGMETLSSYGVGADLVANRKQTAGTQLAFHSALPQSHFRFFRNLREWFASGDFFFVHAGVNPDVDLAHQTEKDLLWIRHEFLFSSRDFGKIIIHGHTPTTEIELRSNRINIDTGAFATGRLTCLVIEGETLSVIDTVPNQKNCQR</sequence>
<dbReference type="InterPro" id="IPR004843">
    <property type="entry name" value="Calcineurin-like_PHP"/>
</dbReference>
<reference evidence="2 3" key="1">
    <citation type="submission" date="2016-11" db="EMBL/GenBank/DDBJ databases">
        <authorList>
            <person name="Jaros S."/>
            <person name="Januszkiewicz K."/>
            <person name="Wedrychowicz H."/>
        </authorList>
    </citation>
    <scope>NUCLEOTIDE SEQUENCE [LARGE SCALE GENOMIC DNA]</scope>
    <source>
        <strain evidence="2 3">GAS138</strain>
    </source>
</reference>
<dbReference type="GO" id="GO:0016791">
    <property type="term" value="F:phosphatase activity"/>
    <property type="evidence" value="ECO:0007669"/>
    <property type="project" value="TreeGrafter"/>
</dbReference>
<dbReference type="Gene3D" id="3.60.21.10">
    <property type="match status" value="1"/>
</dbReference>
<dbReference type="InterPro" id="IPR050126">
    <property type="entry name" value="Ap4A_hydrolase"/>
</dbReference>
<proteinExistence type="predicted"/>
<evidence type="ECO:0000259" key="1">
    <source>
        <dbReference type="Pfam" id="PF00149"/>
    </source>
</evidence>
<name>A0A1M5INU6_9BRAD</name>
<feature type="domain" description="Calcineurin-like phosphoesterase" evidence="1">
    <location>
        <begin position="5"/>
        <end position="197"/>
    </location>
</feature>
<dbReference type="Pfam" id="PF00149">
    <property type="entry name" value="Metallophos"/>
    <property type="match status" value="1"/>
</dbReference>
<evidence type="ECO:0000313" key="2">
    <source>
        <dbReference type="EMBL" id="SHG29957.1"/>
    </source>
</evidence>
<dbReference type="PANTHER" id="PTHR42850:SF4">
    <property type="entry name" value="ZINC-DEPENDENT ENDOPOLYPHOSPHATASE"/>
    <property type="match status" value="1"/>
</dbReference>
<dbReference type="PANTHER" id="PTHR42850">
    <property type="entry name" value="METALLOPHOSPHOESTERASE"/>
    <property type="match status" value="1"/>
</dbReference>
<dbReference type="GO" id="GO:0008803">
    <property type="term" value="F:bis(5'-nucleosyl)-tetraphosphatase (symmetrical) activity"/>
    <property type="evidence" value="ECO:0007669"/>
    <property type="project" value="TreeGrafter"/>
</dbReference>
<protein>
    <submittedName>
        <fullName evidence="2">Serine/threonine protein phosphatase 1</fullName>
    </submittedName>
</protein>
<dbReference type="GO" id="GO:0005737">
    <property type="term" value="C:cytoplasm"/>
    <property type="evidence" value="ECO:0007669"/>
    <property type="project" value="TreeGrafter"/>
</dbReference>
<gene>
    <name evidence="2" type="ORF">SAMN05443248_1065</name>
</gene>
<evidence type="ECO:0000313" key="3">
    <source>
        <dbReference type="Proteomes" id="UP000189796"/>
    </source>
</evidence>
<organism evidence="2 3">
    <name type="scientific">Bradyrhizobium erythrophlei</name>
    <dbReference type="NCBI Taxonomy" id="1437360"/>
    <lineage>
        <taxon>Bacteria</taxon>
        <taxon>Pseudomonadati</taxon>
        <taxon>Pseudomonadota</taxon>
        <taxon>Alphaproteobacteria</taxon>
        <taxon>Hyphomicrobiales</taxon>
        <taxon>Nitrobacteraceae</taxon>
        <taxon>Bradyrhizobium</taxon>
    </lineage>
</organism>
<dbReference type="InterPro" id="IPR006186">
    <property type="entry name" value="Ser/Thr-sp_prot-phosphatase"/>
</dbReference>